<keyword evidence="3 7" id="KW-0808">Transferase</keyword>
<dbReference type="Gene3D" id="3.40.630.30">
    <property type="match status" value="1"/>
</dbReference>
<evidence type="ECO:0000259" key="6">
    <source>
        <dbReference type="PROSITE" id="PS51186"/>
    </source>
</evidence>
<keyword evidence="2 5" id="KW-0963">Cytoplasm</keyword>
<reference evidence="7 8" key="1">
    <citation type="submission" date="2020-05" db="EMBL/GenBank/DDBJ databases">
        <title>Horizontal transmission and recombination maintain forever young bacterial symbiont genomes.</title>
        <authorList>
            <person name="Russell S.L."/>
            <person name="Pepper-Tunick E."/>
            <person name="Svedberg J."/>
            <person name="Byrne A."/>
            <person name="Ruelas Castillo J."/>
            <person name="Vollmers C."/>
            <person name="Beinart R.A."/>
            <person name="Corbett-Detig R."/>
        </authorList>
    </citation>
    <scope>NUCLEOTIDE SEQUENCE [LARGE SCALE GENOMIC DNA]</scope>
    <source>
        <strain evidence="7">455</strain>
    </source>
</reference>
<comment type="similarity">
    <text evidence="1 5">Belongs to the acetyltransferase family. RimI subfamily.</text>
</comment>
<evidence type="ECO:0000256" key="4">
    <source>
        <dbReference type="ARBA" id="ARBA00023315"/>
    </source>
</evidence>
<dbReference type="AlphaFoldDB" id="A0A853F1Q8"/>
<dbReference type="GO" id="GO:0008999">
    <property type="term" value="F:protein-N-terminal-alanine acetyltransferase activity"/>
    <property type="evidence" value="ECO:0007669"/>
    <property type="project" value="UniProtKB-EC"/>
</dbReference>
<name>A0A853F1Q8_9GAMM</name>
<comment type="subcellular location">
    <subcellularLocation>
        <location evidence="5">Cytoplasm</location>
    </subcellularLocation>
</comment>
<organism evidence="7 8">
    <name type="scientific">Candidatus Thiodubiliella endoseptemdiera</name>
    <dbReference type="NCBI Taxonomy" id="2738886"/>
    <lineage>
        <taxon>Bacteria</taxon>
        <taxon>Pseudomonadati</taxon>
        <taxon>Pseudomonadota</taxon>
        <taxon>Gammaproteobacteria</taxon>
        <taxon>Candidatus Pseudothioglobaceae</taxon>
        <taxon>Candidatus Thiodubiliella</taxon>
    </lineage>
</organism>
<dbReference type="InterPro" id="IPR050680">
    <property type="entry name" value="YpeA/RimI_acetyltransf"/>
</dbReference>
<dbReference type="InterPro" id="IPR000182">
    <property type="entry name" value="GNAT_dom"/>
</dbReference>
<evidence type="ECO:0000256" key="1">
    <source>
        <dbReference type="ARBA" id="ARBA00005395"/>
    </source>
</evidence>
<dbReference type="InterPro" id="IPR006464">
    <property type="entry name" value="AcTrfase_RimI/Ard1"/>
</dbReference>
<dbReference type="GO" id="GO:0005840">
    <property type="term" value="C:ribosome"/>
    <property type="evidence" value="ECO:0007669"/>
    <property type="project" value="UniProtKB-KW"/>
</dbReference>
<dbReference type="GO" id="GO:0005737">
    <property type="term" value="C:cytoplasm"/>
    <property type="evidence" value="ECO:0007669"/>
    <property type="project" value="UniProtKB-SubCell"/>
</dbReference>
<dbReference type="Pfam" id="PF13673">
    <property type="entry name" value="Acetyltransf_10"/>
    <property type="match status" value="1"/>
</dbReference>
<sequence length="149" mass="17153">MKPTIKPINISFNLFTLQDIDAVLAIEQLAYQSPWHRVQFAQSLDNPNTLAHLICVDSQLVGYSIALRTPDFTDLLNICIHPQYQHQGLGMQLFQHFLSTTDTQAIFIEVRLSNDNALSFYQKLGFETINLRKKYYADGEDAKIMRFLN</sequence>
<feature type="domain" description="N-acetyltransferase" evidence="6">
    <location>
        <begin position="10"/>
        <end position="149"/>
    </location>
</feature>
<proteinExistence type="inferred from homology"/>
<dbReference type="PANTHER" id="PTHR43420">
    <property type="entry name" value="ACETYLTRANSFERASE"/>
    <property type="match status" value="1"/>
</dbReference>
<evidence type="ECO:0000256" key="3">
    <source>
        <dbReference type="ARBA" id="ARBA00022679"/>
    </source>
</evidence>
<dbReference type="PANTHER" id="PTHR43420:SF12">
    <property type="entry name" value="N-ACETYLTRANSFERASE DOMAIN-CONTAINING PROTEIN"/>
    <property type="match status" value="1"/>
</dbReference>
<keyword evidence="7" id="KW-0689">Ribosomal protein</keyword>
<keyword evidence="4" id="KW-0012">Acyltransferase</keyword>
<gene>
    <name evidence="7" type="primary">rimI</name>
    <name evidence="7" type="ORF">H0A76_08355</name>
</gene>
<evidence type="ECO:0000313" key="7">
    <source>
        <dbReference type="EMBL" id="NYT27893.1"/>
    </source>
</evidence>
<dbReference type="PROSITE" id="PS51186">
    <property type="entry name" value="GNAT"/>
    <property type="match status" value="1"/>
</dbReference>
<evidence type="ECO:0000256" key="5">
    <source>
        <dbReference type="RuleBase" id="RU363094"/>
    </source>
</evidence>
<comment type="caution">
    <text evidence="7">The sequence shown here is derived from an EMBL/GenBank/DDBJ whole genome shotgun (WGS) entry which is preliminary data.</text>
</comment>
<dbReference type="Proteomes" id="UP000568751">
    <property type="component" value="Unassembled WGS sequence"/>
</dbReference>
<accession>A0A853F1Q8</accession>
<dbReference type="SUPFAM" id="SSF55729">
    <property type="entry name" value="Acyl-CoA N-acyltransferases (Nat)"/>
    <property type="match status" value="1"/>
</dbReference>
<dbReference type="EMBL" id="JACCHT010000002">
    <property type="protein sequence ID" value="NYT27893.1"/>
    <property type="molecule type" value="Genomic_DNA"/>
</dbReference>
<dbReference type="NCBIfam" id="TIGR01575">
    <property type="entry name" value="rimI"/>
    <property type="match status" value="1"/>
</dbReference>
<protein>
    <recommendedName>
        <fullName evidence="5">[Ribosomal protein bS18]-alanine N-acetyltransferase</fullName>
        <ecNumber evidence="5">2.3.1.266</ecNumber>
    </recommendedName>
</protein>
<comment type="function">
    <text evidence="5">Acetylates the N-terminal alanine of ribosomal protein bS18.</text>
</comment>
<evidence type="ECO:0000313" key="8">
    <source>
        <dbReference type="Proteomes" id="UP000568751"/>
    </source>
</evidence>
<dbReference type="EC" id="2.3.1.266" evidence="5"/>
<dbReference type="CDD" id="cd04301">
    <property type="entry name" value="NAT_SF"/>
    <property type="match status" value="1"/>
</dbReference>
<comment type="catalytic activity">
    <reaction evidence="5">
        <text>N-terminal L-alanyl-[ribosomal protein bS18] + acetyl-CoA = N-terminal N(alpha)-acetyl-L-alanyl-[ribosomal protein bS18] + CoA + H(+)</text>
        <dbReference type="Rhea" id="RHEA:43756"/>
        <dbReference type="Rhea" id="RHEA-COMP:10676"/>
        <dbReference type="Rhea" id="RHEA-COMP:10677"/>
        <dbReference type="ChEBI" id="CHEBI:15378"/>
        <dbReference type="ChEBI" id="CHEBI:57287"/>
        <dbReference type="ChEBI" id="CHEBI:57288"/>
        <dbReference type="ChEBI" id="CHEBI:64718"/>
        <dbReference type="ChEBI" id="CHEBI:83683"/>
        <dbReference type="EC" id="2.3.1.266"/>
    </reaction>
</comment>
<keyword evidence="7" id="KW-0687">Ribonucleoprotein</keyword>
<dbReference type="InterPro" id="IPR016181">
    <property type="entry name" value="Acyl_CoA_acyltransferase"/>
</dbReference>
<evidence type="ECO:0000256" key="2">
    <source>
        <dbReference type="ARBA" id="ARBA00022490"/>
    </source>
</evidence>